<dbReference type="Proteomes" id="UP001153076">
    <property type="component" value="Unassembled WGS sequence"/>
</dbReference>
<dbReference type="PANTHER" id="PTHR33710:SF81">
    <property type="entry name" value="ENDONUCLEASE_EXONUCLEASE_PHOSPHATASE DOMAIN-CONTAINING PROTEIN"/>
    <property type="match status" value="1"/>
</dbReference>
<dbReference type="OrthoDB" id="1742140at2759"/>
<comment type="caution">
    <text evidence="1">The sequence shown here is derived from an EMBL/GenBank/DDBJ whole genome shotgun (WGS) entry which is preliminary data.</text>
</comment>
<dbReference type="AlphaFoldDB" id="A0A9Q1GFR2"/>
<dbReference type="EMBL" id="JAKOGI010005434">
    <property type="protein sequence ID" value="KAJ8419335.1"/>
    <property type="molecule type" value="Genomic_DNA"/>
</dbReference>
<accession>A0A9Q1GFR2</accession>
<reference evidence="1" key="1">
    <citation type="submission" date="2022-04" db="EMBL/GenBank/DDBJ databases">
        <title>Carnegiea gigantea Genome sequencing and assembly v2.</title>
        <authorList>
            <person name="Copetti D."/>
            <person name="Sanderson M.J."/>
            <person name="Burquez A."/>
            <person name="Wojciechowski M.F."/>
        </authorList>
    </citation>
    <scope>NUCLEOTIDE SEQUENCE</scope>
    <source>
        <strain evidence="1">SGP5-SGP5p</strain>
        <tissue evidence="1">Aerial part</tissue>
    </source>
</reference>
<dbReference type="Gene3D" id="3.60.10.10">
    <property type="entry name" value="Endonuclease/exonuclease/phosphatase"/>
    <property type="match status" value="1"/>
</dbReference>
<evidence type="ECO:0000313" key="1">
    <source>
        <dbReference type="EMBL" id="KAJ8419335.1"/>
    </source>
</evidence>
<protein>
    <submittedName>
        <fullName evidence="1">Uncharacterized protein</fullName>
    </submittedName>
</protein>
<dbReference type="SUPFAM" id="SSF56219">
    <property type="entry name" value="DNase I-like"/>
    <property type="match status" value="1"/>
</dbReference>
<keyword evidence="2" id="KW-1185">Reference proteome</keyword>
<organism evidence="1 2">
    <name type="scientific">Carnegiea gigantea</name>
    <dbReference type="NCBI Taxonomy" id="171969"/>
    <lineage>
        <taxon>Eukaryota</taxon>
        <taxon>Viridiplantae</taxon>
        <taxon>Streptophyta</taxon>
        <taxon>Embryophyta</taxon>
        <taxon>Tracheophyta</taxon>
        <taxon>Spermatophyta</taxon>
        <taxon>Magnoliopsida</taxon>
        <taxon>eudicotyledons</taxon>
        <taxon>Gunneridae</taxon>
        <taxon>Pentapetalae</taxon>
        <taxon>Caryophyllales</taxon>
        <taxon>Cactineae</taxon>
        <taxon>Cactaceae</taxon>
        <taxon>Cactoideae</taxon>
        <taxon>Echinocereeae</taxon>
        <taxon>Carnegiea</taxon>
    </lineage>
</organism>
<sequence>MQAMTQRNTILVTQPDAWNPSCYQLRMLHMSEQYIHCNAMQMSTNVKFYIIIGGGDVLVSDIRDMRDFMESCELQEMRCIGPYYSWTNKTIMSRIDHVLINDVWNDLYDANSLSDHIPLVVQFLQSPKPKMRFQYCDMWAKHADFSSIISSAKPTPSGSFTLITSGDSFDDLKEQQELARVQLSQIQQELQANPHREDLICKEKVVRVRYVNILYFSSSLDTSSKIFYAKAKQCKLATYIYSINDANGNWVEGFDDVGKVMVEFYKRLLGH</sequence>
<dbReference type="InterPro" id="IPR036691">
    <property type="entry name" value="Endo/exonu/phosph_ase_sf"/>
</dbReference>
<gene>
    <name evidence="1" type="ORF">Cgig2_017699</name>
</gene>
<dbReference type="PANTHER" id="PTHR33710">
    <property type="entry name" value="BNAC02G09200D PROTEIN"/>
    <property type="match status" value="1"/>
</dbReference>
<name>A0A9Q1GFR2_9CARY</name>
<proteinExistence type="predicted"/>
<evidence type="ECO:0000313" key="2">
    <source>
        <dbReference type="Proteomes" id="UP001153076"/>
    </source>
</evidence>